<organism evidence="2 3">
    <name type="scientific">Datura stramonium</name>
    <name type="common">Jimsonweed</name>
    <name type="synonym">Common thornapple</name>
    <dbReference type="NCBI Taxonomy" id="4076"/>
    <lineage>
        <taxon>Eukaryota</taxon>
        <taxon>Viridiplantae</taxon>
        <taxon>Streptophyta</taxon>
        <taxon>Embryophyta</taxon>
        <taxon>Tracheophyta</taxon>
        <taxon>Spermatophyta</taxon>
        <taxon>Magnoliopsida</taxon>
        <taxon>eudicotyledons</taxon>
        <taxon>Gunneridae</taxon>
        <taxon>Pentapetalae</taxon>
        <taxon>asterids</taxon>
        <taxon>lamiids</taxon>
        <taxon>Solanales</taxon>
        <taxon>Solanaceae</taxon>
        <taxon>Solanoideae</taxon>
        <taxon>Datureae</taxon>
        <taxon>Datura</taxon>
    </lineage>
</organism>
<protein>
    <submittedName>
        <fullName evidence="2">Uncharacterized protein</fullName>
    </submittedName>
</protein>
<comment type="caution">
    <text evidence="2">The sequence shown here is derived from an EMBL/GenBank/DDBJ whole genome shotgun (WGS) entry which is preliminary data.</text>
</comment>
<evidence type="ECO:0000313" key="2">
    <source>
        <dbReference type="EMBL" id="MCD9640665.1"/>
    </source>
</evidence>
<proteinExistence type="predicted"/>
<evidence type="ECO:0000256" key="1">
    <source>
        <dbReference type="SAM" id="MobiDB-lite"/>
    </source>
</evidence>
<evidence type="ECO:0000313" key="3">
    <source>
        <dbReference type="Proteomes" id="UP000823775"/>
    </source>
</evidence>
<reference evidence="2 3" key="1">
    <citation type="journal article" date="2021" name="BMC Genomics">
        <title>Datura genome reveals duplications of psychoactive alkaloid biosynthetic genes and high mutation rate following tissue culture.</title>
        <authorList>
            <person name="Rajewski A."/>
            <person name="Carter-House D."/>
            <person name="Stajich J."/>
            <person name="Litt A."/>
        </authorList>
    </citation>
    <scope>NUCLEOTIDE SEQUENCE [LARGE SCALE GENOMIC DNA]</scope>
    <source>
        <strain evidence="2">AR-01</strain>
    </source>
</reference>
<dbReference type="Proteomes" id="UP000823775">
    <property type="component" value="Unassembled WGS sequence"/>
</dbReference>
<feature type="region of interest" description="Disordered" evidence="1">
    <location>
        <begin position="38"/>
        <end position="102"/>
    </location>
</feature>
<gene>
    <name evidence="2" type="ORF">HAX54_026114</name>
</gene>
<feature type="compositionally biased region" description="Basic and acidic residues" evidence="1">
    <location>
        <begin position="38"/>
        <end position="55"/>
    </location>
</feature>
<name>A0ABS8V3P7_DATST</name>
<sequence length="102" mass="11583">MGKVGILMQEYLAAHLRWIPHRIATICFPFSGVAIQEEGRKETAKSQETELRHYGDNNVDPPEKGLVNKKKEKNIIETQGKRDKDKSYCHCGVESKSRRGDG</sequence>
<feature type="compositionally biased region" description="Basic and acidic residues" evidence="1">
    <location>
        <begin position="73"/>
        <end position="102"/>
    </location>
</feature>
<dbReference type="EMBL" id="JACEIK010003172">
    <property type="protein sequence ID" value="MCD9640665.1"/>
    <property type="molecule type" value="Genomic_DNA"/>
</dbReference>
<accession>A0ABS8V3P7</accession>
<keyword evidence="3" id="KW-1185">Reference proteome</keyword>